<dbReference type="InterPro" id="IPR046924">
    <property type="entry name" value="CATASP"/>
</dbReference>
<evidence type="ECO:0000313" key="3">
    <source>
        <dbReference type="EMBL" id="MFE1351266.1"/>
    </source>
</evidence>
<evidence type="ECO:0000259" key="2">
    <source>
        <dbReference type="Pfam" id="PF20271"/>
    </source>
</evidence>
<feature type="domain" description="CATRA-Associated Small Protein" evidence="2">
    <location>
        <begin position="12"/>
        <end position="95"/>
    </location>
</feature>
<name>A0ABW6GEV2_9ACTN</name>
<evidence type="ECO:0000256" key="1">
    <source>
        <dbReference type="SAM" id="MobiDB-lite"/>
    </source>
</evidence>
<dbReference type="Proteomes" id="UP001599542">
    <property type="component" value="Unassembled WGS sequence"/>
</dbReference>
<comment type="caution">
    <text evidence="3">The sequence shown here is derived from an EMBL/GenBank/DDBJ whole genome shotgun (WGS) entry which is preliminary data.</text>
</comment>
<accession>A0ABW6GEV2</accession>
<feature type="region of interest" description="Disordered" evidence="1">
    <location>
        <begin position="69"/>
        <end position="116"/>
    </location>
</feature>
<protein>
    <submittedName>
        <fullName evidence="3">CATRA system-associated protein</fullName>
    </submittedName>
</protein>
<keyword evidence="4" id="KW-1185">Reference proteome</keyword>
<evidence type="ECO:0000313" key="4">
    <source>
        <dbReference type="Proteomes" id="UP001599542"/>
    </source>
</evidence>
<reference evidence="3 4" key="1">
    <citation type="submission" date="2024-09" db="EMBL/GenBank/DDBJ databases">
        <title>The Natural Products Discovery Center: Release of the First 8490 Sequenced Strains for Exploring Actinobacteria Biosynthetic Diversity.</title>
        <authorList>
            <person name="Kalkreuter E."/>
            <person name="Kautsar S.A."/>
            <person name="Yang D."/>
            <person name="Bader C.D."/>
            <person name="Teijaro C.N."/>
            <person name="Fluegel L."/>
            <person name="Davis C.M."/>
            <person name="Simpson J.R."/>
            <person name="Lauterbach L."/>
            <person name="Steele A.D."/>
            <person name="Gui C."/>
            <person name="Meng S."/>
            <person name="Li G."/>
            <person name="Viehrig K."/>
            <person name="Ye F."/>
            <person name="Su P."/>
            <person name="Kiefer A.F."/>
            <person name="Nichols A."/>
            <person name="Cepeda A.J."/>
            <person name="Yan W."/>
            <person name="Fan B."/>
            <person name="Jiang Y."/>
            <person name="Adhikari A."/>
            <person name="Zheng C.-J."/>
            <person name="Schuster L."/>
            <person name="Cowan T.M."/>
            <person name="Smanski M.J."/>
            <person name="Chevrette M.G."/>
            <person name="De Carvalho L.P.S."/>
            <person name="Shen B."/>
        </authorList>
    </citation>
    <scope>NUCLEOTIDE SEQUENCE [LARGE SCALE GENOMIC DNA]</scope>
    <source>
        <strain evidence="3 4">NPDC058753</strain>
    </source>
</reference>
<organism evidence="3 4">
    <name type="scientific">Kitasatospora phosalacinea</name>
    <dbReference type="NCBI Taxonomy" id="2065"/>
    <lineage>
        <taxon>Bacteria</taxon>
        <taxon>Bacillati</taxon>
        <taxon>Actinomycetota</taxon>
        <taxon>Actinomycetes</taxon>
        <taxon>Kitasatosporales</taxon>
        <taxon>Streptomycetaceae</taxon>
        <taxon>Kitasatospora</taxon>
    </lineage>
</organism>
<feature type="compositionally biased region" description="Pro residues" evidence="1">
    <location>
        <begin position="96"/>
        <end position="110"/>
    </location>
</feature>
<sequence>MSAPAFDAVRRDVLDLLGELPAWQLPAADWQRIATALAAAAEAAAATDAAALDAALADLELAGPVRITRLGSTPVLPPPPPVRERTNHLVHALGGGPPPQPQPQPHPSDGPPEEPR</sequence>
<proteinExistence type="predicted"/>
<dbReference type="RefSeq" id="WP_380320350.1">
    <property type="nucleotide sequence ID" value="NZ_JBHYPW010000011.1"/>
</dbReference>
<dbReference type="Pfam" id="PF20271">
    <property type="entry name" value="CATASP"/>
    <property type="match status" value="1"/>
</dbReference>
<gene>
    <name evidence="3" type="ORF">ACFW6T_04675</name>
</gene>
<dbReference type="EMBL" id="JBHYPX010000005">
    <property type="protein sequence ID" value="MFE1351266.1"/>
    <property type="molecule type" value="Genomic_DNA"/>
</dbReference>